<dbReference type="PANTHER" id="PTHR16022:SF0">
    <property type="entry name" value="CYTOPLASMIC DYNEIN 2 INTERMEDIATE CHAIN 1"/>
    <property type="match status" value="1"/>
</dbReference>
<dbReference type="Proteomes" id="UP000332933">
    <property type="component" value="Unassembled WGS sequence"/>
</dbReference>
<protein>
    <submittedName>
        <fullName evidence="3">Aste57867_22050 protein</fullName>
    </submittedName>
</protein>
<feature type="compositionally biased region" description="Basic and acidic residues" evidence="1">
    <location>
        <begin position="187"/>
        <end position="223"/>
    </location>
</feature>
<dbReference type="SMART" id="SM00320">
    <property type="entry name" value="WD40"/>
    <property type="match status" value="3"/>
</dbReference>
<dbReference type="GO" id="GO:0045504">
    <property type="term" value="F:dynein heavy chain binding"/>
    <property type="evidence" value="ECO:0007669"/>
    <property type="project" value="InterPro"/>
</dbReference>
<feature type="region of interest" description="Disordered" evidence="1">
    <location>
        <begin position="1"/>
        <end position="324"/>
    </location>
</feature>
<dbReference type="InterPro" id="IPR036322">
    <property type="entry name" value="WD40_repeat_dom_sf"/>
</dbReference>
<feature type="compositionally biased region" description="Low complexity" evidence="1">
    <location>
        <begin position="76"/>
        <end position="91"/>
    </location>
</feature>
<gene>
    <name evidence="3" type="primary">Aste57867_22050</name>
    <name evidence="2" type="ORF">As57867_021981</name>
    <name evidence="3" type="ORF">ASTE57867_22050</name>
</gene>
<feature type="compositionally biased region" description="Low complexity" evidence="1">
    <location>
        <begin position="224"/>
        <end position="233"/>
    </location>
</feature>
<accession>A0A485LJ76</accession>
<sequence length="893" mass="96038">MAEPKTDDDDVKRELKKSSKKSSKKAAGGPPPSSAAAAGEGGPSLGPSSAAPKTPPAATQKQPSSSSVASTPQKPPSSGSKAPASGGAPPSMNDVPKMNFNAANIGATAEPKAATTGDSDDKAKKKSSKMKAQVQDPNTQQQAAPSTNNVAPTVAALAPTTAAAPKTDDEEEKARQAARREAKRQKQKEMEEAKRRKEELERQALEMARREQEAKERELRKAEALAALNANAEECQEEDDYDEEFENYDDDPFDDEPAQAKKSSKQSSNQNNVDAPDQETVQKIREALQAEAKPQSKKTSGGAKAPAKDVKEAKGGGAKKSNVSASIAGLKQALDPRAKRVKEILEKKKMETERFDMFQQMPLTDMDKYMSQLRVGAIRQVFAQTNDDARSVTTQTKARDAKDQSMHFPDDIGVDASAENDEGSGSSRRFIRFLARASHVCEVLLEENLMHQSSNQHETTAKARQRDVDLNNLKEFHTKQFDLDDQHPLVARRDLIDVAFSPQVSHWLTTAYGPIDDENNALFADKSILCVWDTNQIKSPTRWLRSEGVVSCCTLGPGRELFVLCGTDEGAVQLWDLRLPPSPHFEATLPSSGEKVKVTPPTYSTAGIKYEANSHNHMAPIVAVRPIVAQKKGASFQLGSLDNRGLVIIWSVIEFRADNETTVVDSCVELGGRVKLVKTAAVDTAAASSKPPLLVGPSATDMAFFPSDPSQFLVGTTRGAIVHGSRFDKKLPVATYVRGGAASAAVTTMAFHPFLPQYFLAGFADGGISLFQIDLARAIATWMDASVGVARLEWSPSRPSVFYSTYSNGDLGVWDLLASRMGAILTEKVATKTSKRGGRVLLALSADVARTAPPSIAVTAGPNQLAIYELSALLTQRTADEAAIIGSVLAGVV</sequence>
<dbReference type="AlphaFoldDB" id="A0A485LJ76"/>
<dbReference type="InterPro" id="IPR001680">
    <property type="entry name" value="WD40_rpt"/>
</dbReference>
<dbReference type="SUPFAM" id="SSF50978">
    <property type="entry name" value="WD40 repeat-like"/>
    <property type="match status" value="1"/>
</dbReference>
<evidence type="ECO:0000313" key="3">
    <source>
        <dbReference type="EMBL" id="VFT98718.1"/>
    </source>
</evidence>
<dbReference type="EMBL" id="VJMH01007015">
    <property type="protein sequence ID" value="KAF0686085.1"/>
    <property type="molecule type" value="Genomic_DNA"/>
</dbReference>
<name>A0A485LJ76_9STRA</name>
<evidence type="ECO:0000313" key="4">
    <source>
        <dbReference type="Proteomes" id="UP000332933"/>
    </source>
</evidence>
<proteinExistence type="predicted"/>
<feature type="compositionally biased region" description="Low complexity" evidence="1">
    <location>
        <begin position="45"/>
        <end position="63"/>
    </location>
</feature>
<feature type="compositionally biased region" description="Acidic residues" evidence="1">
    <location>
        <begin position="234"/>
        <end position="257"/>
    </location>
</feature>
<feature type="compositionally biased region" description="Basic and acidic residues" evidence="1">
    <location>
        <begin position="397"/>
        <end position="410"/>
    </location>
</feature>
<keyword evidence="4" id="KW-1185">Reference proteome</keyword>
<reference evidence="2" key="2">
    <citation type="submission" date="2019-06" db="EMBL/GenBank/DDBJ databases">
        <title>Genomics analysis of Aphanomyces spp. identifies a new class of oomycete effector associated with host adaptation.</title>
        <authorList>
            <person name="Gaulin E."/>
        </authorList>
    </citation>
    <scope>NUCLEOTIDE SEQUENCE</scope>
    <source>
        <strain evidence="2">CBS 578.67</strain>
    </source>
</reference>
<feature type="compositionally biased region" description="Polar residues" evidence="1">
    <location>
        <begin position="135"/>
        <end position="146"/>
    </location>
</feature>
<dbReference type="PANTHER" id="PTHR16022">
    <property type="entry name" value="WD REPEAT DOMAIN 60"/>
    <property type="match status" value="1"/>
</dbReference>
<feature type="region of interest" description="Disordered" evidence="1">
    <location>
        <begin position="388"/>
        <end position="424"/>
    </location>
</feature>
<evidence type="ECO:0000313" key="2">
    <source>
        <dbReference type="EMBL" id="KAF0686085.1"/>
    </source>
</evidence>
<dbReference type="OrthoDB" id="2162425at2759"/>
<dbReference type="InterPro" id="IPR015943">
    <property type="entry name" value="WD40/YVTN_repeat-like_dom_sf"/>
</dbReference>
<feature type="compositionally biased region" description="Low complexity" evidence="1">
    <location>
        <begin position="147"/>
        <end position="165"/>
    </location>
</feature>
<evidence type="ECO:0000256" key="1">
    <source>
        <dbReference type="SAM" id="MobiDB-lite"/>
    </source>
</evidence>
<dbReference type="Gene3D" id="2.130.10.10">
    <property type="entry name" value="YVTN repeat-like/Quinoprotein amine dehydrogenase"/>
    <property type="match status" value="2"/>
</dbReference>
<reference evidence="3 4" key="1">
    <citation type="submission" date="2019-03" db="EMBL/GenBank/DDBJ databases">
        <authorList>
            <person name="Gaulin E."/>
            <person name="Dumas B."/>
        </authorList>
    </citation>
    <scope>NUCLEOTIDE SEQUENCE [LARGE SCALE GENOMIC DNA]</scope>
    <source>
        <strain evidence="3">CBS 568.67</strain>
    </source>
</reference>
<organism evidence="3 4">
    <name type="scientific">Aphanomyces stellatus</name>
    <dbReference type="NCBI Taxonomy" id="120398"/>
    <lineage>
        <taxon>Eukaryota</taxon>
        <taxon>Sar</taxon>
        <taxon>Stramenopiles</taxon>
        <taxon>Oomycota</taxon>
        <taxon>Saprolegniomycetes</taxon>
        <taxon>Saprolegniales</taxon>
        <taxon>Verrucalvaceae</taxon>
        <taxon>Aphanomyces</taxon>
    </lineage>
</organism>
<dbReference type="GO" id="GO:0005868">
    <property type="term" value="C:cytoplasmic dynein complex"/>
    <property type="evidence" value="ECO:0007669"/>
    <property type="project" value="InterPro"/>
</dbReference>
<dbReference type="GO" id="GO:0042073">
    <property type="term" value="P:intraciliary transport"/>
    <property type="evidence" value="ECO:0007669"/>
    <property type="project" value="InterPro"/>
</dbReference>
<dbReference type="GO" id="GO:0005929">
    <property type="term" value="C:cilium"/>
    <property type="evidence" value="ECO:0007669"/>
    <property type="project" value="GOC"/>
</dbReference>
<dbReference type="InterPro" id="IPR042505">
    <property type="entry name" value="DYNC2I1"/>
</dbReference>
<dbReference type="EMBL" id="CAADRA010007041">
    <property type="protein sequence ID" value="VFT98718.1"/>
    <property type="molecule type" value="Genomic_DNA"/>
</dbReference>
<dbReference type="GO" id="GO:0045503">
    <property type="term" value="F:dynein light chain binding"/>
    <property type="evidence" value="ECO:0007669"/>
    <property type="project" value="InterPro"/>
</dbReference>